<keyword evidence="1" id="KW-0677">Repeat</keyword>
<evidence type="ECO:0000313" key="6">
    <source>
        <dbReference type="Proteomes" id="UP000054248"/>
    </source>
</evidence>
<dbReference type="GO" id="GO:0006401">
    <property type="term" value="P:RNA catabolic process"/>
    <property type="evidence" value="ECO:0007669"/>
    <property type="project" value="InterPro"/>
</dbReference>
<dbReference type="InterPro" id="IPR019734">
    <property type="entry name" value="TPR_rpt"/>
</dbReference>
<evidence type="ECO:0000313" key="5">
    <source>
        <dbReference type="EMBL" id="KIO32178.1"/>
    </source>
</evidence>
<sequence>MTGAARARIALAGTSLDLGKAQRLSGYIGRAEESLKLAVDTALAMITDAPGFKAMSWKIIGDALYELGRRSSFGRPQSIHQTLVAVENTLPSDIAMDAGKTGHPLANASNELAQGTAEGDSAAALALAAYQARMSLIESSADAHAGAAYDVAVTLKQLASSVDEELKETFLKEAIDLLKKAVRAEPTNSIYWNALGVLRAFDNVKLAQHSFIMSIEVDNKSPIAWTNLGLLYLNNEDLELANHAFYRAQTLDPDYSLAWVGQAIVATKNEHLAEARALLEHSITLSAAIPEADLEFASRTFTLYVKGTSKAGDHDVLFLPFAVLDRYSQQRPDDATALHLFALICERLGQGDLAVTLMERVIAVLEAAYNKSEDAETERHFALAQVNLGRLRVSQPEYTDAIEALKMATNLLQNGEDEITVLLRAHASYCMGLAFFGLTEYGEAIGTLEAALEQVPEGLVAVRGHIILLLSQTLWQLGSDEARGAGKTQLLSAITENSRNMDAITALAAYGMLNLDDDLLDAALSEIRAMPIDERLSLDPEGTVEHLLTHHHLGQYPYPAFVLNKRVAGKHAASLIPIFSNTPFRNLVFGPKENEPQNIVGGGLLEALAGSGFEGLENARRLGEWIEHGANKETTSFIVDLEPPWLGRTPNPIQLELIKTSVEAFWIITSVPRSQIPRYVPPPKQQEDVLLTTLKALPSPPLDTKPLPPLPEWTEAPAYGRSLYEQQSIDKEPVFQWLTAGTKMRDFVKNYPWENHPLGPMELWPQILKSALSAVMAAPYPWAIWWGPELCLLYNDAYAAMSGTKHPGFFGKAGKIAWGELWEALGPLSELVLREKKSVAFEDDLLLFGRLTDKLLPEETYHSWAYIPITVEDGTVGGYFNTTSESTSKVLYERRIKILRALGDKTALARSKGEFAEAMKHVLTEDAHKDIPFVAFYFNAVDAPPKPGRDPEHKHPHRSMVRVTSTLAFKIGVPEGHPAIPEREVHFLDPVTLRPVLRLTGKRTGASPGSTIETRSLPDDSTVVANTPAESDPALEPDKEPAPVDDAAWPFFDVFSAKKSLHITALPSTIGKGFGLRKNGWNDAPREAIVIPIAAEGDEVPIAVMVFGVNTRRPYDEVVLIE</sequence>
<dbReference type="AlphaFoldDB" id="A0A0C3LE12"/>
<dbReference type="Gene3D" id="1.25.40.10">
    <property type="entry name" value="Tetratricopeptide repeat domain"/>
    <property type="match status" value="1"/>
</dbReference>
<dbReference type="SUPFAM" id="SSF48452">
    <property type="entry name" value="TPR-like"/>
    <property type="match status" value="2"/>
</dbReference>
<reference evidence="5 6" key="1">
    <citation type="submission" date="2014-04" db="EMBL/GenBank/DDBJ databases">
        <authorList>
            <consortium name="DOE Joint Genome Institute"/>
            <person name="Kuo A."/>
            <person name="Girlanda M."/>
            <person name="Perotto S."/>
            <person name="Kohler A."/>
            <person name="Nagy L.G."/>
            <person name="Floudas D."/>
            <person name="Copeland A."/>
            <person name="Barry K.W."/>
            <person name="Cichocki N."/>
            <person name="Veneault-Fourrey C."/>
            <person name="LaButti K."/>
            <person name="Lindquist E.A."/>
            <person name="Lipzen A."/>
            <person name="Lundell T."/>
            <person name="Morin E."/>
            <person name="Murat C."/>
            <person name="Sun H."/>
            <person name="Tunlid A."/>
            <person name="Henrissat B."/>
            <person name="Grigoriev I.V."/>
            <person name="Hibbett D.S."/>
            <person name="Martin F."/>
            <person name="Nordberg H.P."/>
            <person name="Cantor M.N."/>
            <person name="Hua S.X."/>
        </authorList>
    </citation>
    <scope>NUCLEOTIDE SEQUENCE [LARGE SCALE GENOMIC DNA]</scope>
    <source>
        <strain evidence="5 6">MUT 4182</strain>
    </source>
</reference>
<dbReference type="Gene3D" id="3.30.450.20">
    <property type="entry name" value="PAS domain"/>
    <property type="match status" value="1"/>
</dbReference>
<dbReference type="PANTHER" id="PTHR15704">
    <property type="entry name" value="SUPERKILLER 3 PROTEIN-RELATED"/>
    <property type="match status" value="1"/>
</dbReference>
<evidence type="ECO:0000256" key="2">
    <source>
        <dbReference type="ARBA" id="ARBA00022803"/>
    </source>
</evidence>
<evidence type="ECO:0000256" key="1">
    <source>
        <dbReference type="ARBA" id="ARBA00022737"/>
    </source>
</evidence>
<organism evidence="5 6">
    <name type="scientific">Tulasnella calospora MUT 4182</name>
    <dbReference type="NCBI Taxonomy" id="1051891"/>
    <lineage>
        <taxon>Eukaryota</taxon>
        <taxon>Fungi</taxon>
        <taxon>Dikarya</taxon>
        <taxon>Basidiomycota</taxon>
        <taxon>Agaricomycotina</taxon>
        <taxon>Agaricomycetes</taxon>
        <taxon>Cantharellales</taxon>
        <taxon>Tulasnellaceae</taxon>
        <taxon>Tulasnella</taxon>
    </lineage>
</organism>
<dbReference type="HOGENOM" id="CLU_280209_0_0_1"/>
<dbReference type="EMBL" id="KN822956">
    <property type="protein sequence ID" value="KIO32178.1"/>
    <property type="molecule type" value="Genomic_DNA"/>
</dbReference>
<evidence type="ECO:0000256" key="4">
    <source>
        <dbReference type="SAM" id="MobiDB-lite"/>
    </source>
</evidence>
<proteinExistence type="predicted"/>
<name>A0A0C3LE12_9AGAM</name>
<reference evidence="6" key="2">
    <citation type="submission" date="2015-01" db="EMBL/GenBank/DDBJ databases">
        <title>Evolutionary Origins and Diversification of the Mycorrhizal Mutualists.</title>
        <authorList>
            <consortium name="DOE Joint Genome Institute"/>
            <consortium name="Mycorrhizal Genomics Consortium"/>
            <person name="Kohler A."/>
            <person name="Kuo A."/>
            <person name="Nagy L.G."/>
            <person name="Floudas D."/>
            <person name="Copeland A."/>
            <person name="Barry K.W."/>
            <person name="Cichocki N."/>
            <person name="Veneault-Fourrey C."/>
            <person name="LaButti K."/>
            <person name="Lindquist E.A."/>
            <person name="Lipzen A."/>
            <person name="Lundell T."/>
            <person name="Morin E."/>
            <person name="Murat C."/>
            <person name="Riley R."/>
            <person name="Ohm R."/>
            <person name="Sun H."/>
            <person name="Tunlid A."/>
            <person name="Henrissat B."/>
            <person name="Grigoriev I.V."/>
            <person name="Hibbett D.S."/>
            <person name="Martin F."/>
        </authorList>
    </citation>
    <scope>NUCLEOTIDE SEQUENCE [LARGE SCALE GENOMIC DNA]</scope>
    <source>
        <strain evidence="6">MUT 4182</strain>
    </source>
</reference>
<dbReference type="PROSITE" id="PS50005">
    <property type="entry name" value="TPR"/>
    <property type="match status" value="1"/>
</dbReference>
<dbReference type="SMART" id="SM00028">
    <property type="entry name" value="TPR"/>
    <property type="match status" value="5"/>
</dbReference>
<protein>
    <submittedName>
        <fullName evidence="5">Uncharacterized protein</fullName>
    </submittedName>
</protein>
<gene>
    <name evidence="5" type="ORF">M407DRAFT_4580</name>
</gene>
<feature type="repeat" description="TPR" evidence="3">
    <location>
        <begin position="222"/>
        <end position="255"/>
    </location>
</feature>
<evidence type="ECO:0000256" key="3">
    <source>
        <dbReference type="PROSITE-ProRule" id="PRU00339"/>
    </source>
</evidence>
<dbReference type="Proteomes" id="UP000054248">
    <property type="component" value="Unassembled WGS sequence"/>
</dbReference>
<keyword evidence="2 3" id="KW-0802">TPR repeat</keyword>
<dbReference type="InterPro" id="IPR011990">
    <property type="entry name" value="TPR-like_helical_dom_sf"/>
</dbReference>
<dbReference type="PANTHER" id="PTHR15704:SF7">
    <property type="entry name" value="SUPERKILLER COMPLEX PROTEIN 3"/>
    <property type="match status" value="1"/>
</dbReference>
<dbReference type="STRING" id="1051891.A0A0C3LE12"/>
<feature type="region of interest" description="Disordered" evidence="4">
    <location>
        <begin position="1000"/>
        <end position="1041"/>
    </location>
</feature>
<accession>A0A0C3LE12</accession>
<dbReference type="GO" id="GO:0055087">
    <property type="term" value="C:Ski complex"/>
    <property type="evidence" value="ECO:0007669"/>
    <property type="project" value="InterPro"/>
</dbReference>
<dbReference type="OrthoDB" id="60033at2759"/>
<dbReference type="Pfam" id="PF13181">
    <property type="entry name" value="TPR_8"/>
    <property type="match status" value="1"/>
</dbReference>
<keyword evidence="6" id="KW-1185">Reference proteome</keyword>
<dbReference type="InterPro" id="IPR039226">
    <property type="entry name" value="Ski3/TTC37"/>
</dbReference>